<dbReference type="AlphaFoldDB" id="A0A699HLB2"/>
<proteinExistence type="predicted"/>
<comment type="caution">
    <text evidence="1">The sequence shown here is derived from an EMBL/GenBank/DDBJ whole genome shotgun (WGS) entry which is preliminary data.</text>
</comment>
<evidence type="ECO:0000313" key="1">
    <source>
        <dbReference type="EMBL" id="GEY18827.1"/>
    </source>
</evidence>
<dbReference type="EMBL" id="BKCJ010158488">
    <property type="protein sequence ID" value="GEY18827.1"/>
    <property type="molecule type" value="Genomic_DNA"/>
</dbReference>
<accession>A0A699HLB2</accession>
<name>A0A699HLB2_TANCI</name>
<gene>
    <name evidence="1" type="ORF">Tci_390801</name>
</gene>
<dbReference type="PANTHER" id="PTHR11439:SF463">
    <property type="entry name" value="REVERSE TRANSCRIPTASE TY1_COPIA-TYPE DOMAIN-CONTAINING PROTEIN"/>
    <property type="match status" value="1"/>
</dbReference>
<protein>
    <submittedName>
        <fullName evidence="1">Retrovirus-related Pol polyprotein from transposon TNT 1-94</fullName>
    </submittedName>
</protein>
<organism evidence="1">
    <name type="scientific">Tanacetum cinerariifolium</name>
    <name type="common">Dalmatian daisy</name>
    <name type="synonym">Chrysanthemum cinerariifolium</name>
    <dbReference type="NCBI Taxonomy" id="118510"/>
    <lineage>
        <taxon>Eukaryota</taxon>
        <taxon>Viridiplantae</taxon>
        <taxon>Streptophyta</taxon>
        <taxon>Embryophyta</taxon>
        <taxon>Tracheophyta</taxon>
        <taxon>Spermatophyta</taxon>
        <taxon>Magnoliopsida</taxon>
        <taxon>eudicotyledons</taxon>
        <taxon>Gunneridae</taxon>
        <taxon>Pentapetalae</taxon>
        <taxon>asterids</taxon>
        <taxon>campanulids</taxon>
        <taxon>Asterales</taxon>
        <taxon>Asteraceae</taxon>
        <taxon>Asteroideae</taxon>
        <taxon>Anthemideae</taxon>
        <taxon>Anthemidinae</taxon>
        <taxon>Tanacetum</taxon>
    </lineage>
</organism>
<dbReference type="PANTHER" id="PTHR11439">
    <property type="entry name" value="GAG-POL-RELATED RETROTRANSPOSON"/>
    <property type="match status" value="1"/>
</dbReference>
<sequence>TSPLVDDDLDEEEAIKVTKKKIIKNDIEDETLEIDEIVNIKKSKNHPLENVIGNLNQRTLRLDIIFSVRLCALFQEAPKTSYLEAVKYIFQYIKDTTKLGLWYPKGTGIETVVYVDSDHAVDYVDRKSTSAKNRFMELNEPTELRDGAYKNTRIYKERTKKWHDFRLRGDKNSKVGDKVLLFKSRF</sequence>
<reference evidence="1" key="1">
    <citation type="journal article" date="2019" name="Sci. Rep.">
        <title>Draft genome of Tanacetum cinerariifolium, the natural source of mosquito coil.</title>
        <authorList>
            <person name="Yamashiro T."/>
            <person name="Shiraishi A."/>
            <person name="Satake H."/>
            <person name="Nakayama K."/>
        </authorList>
    </citation>
    <scope>NUCLEOTIDE SEQUENCE</scope>
</reference>
<feature type="non-terminal residue" evidence="1">
    <location>
        <position position="1"/>
    </location>
</feature>